<dbReference type="AlphaFoldDB" id="A0AAD4GE28"/>
<comment type="caution">
    <text evidence="1">The sequence shown here is derived from an EMBL/GenBank/DDBJ whole genome shotgun (WGS) entry which is preliminary data.</text>
</comment>
<keyword evidence="2" id="KW-1185">Reference proteome</keyword>
<evidence type="ECO:0000313" key="2">
    <source>
        <dbReference type="Proteomes" id="UP001194468"/>
    </source>
</evidence>
<reference evidence="1" key="1">
    <citation type="submission" date="2019-10" db="EMBL/GenBank/DDBJ databases">
        <authorList>
            <consortium name="DOE Joint Genome Institute"/>
            <person name="Kuo A."/>
            <person name="Miyauchi S."/>
            <person name="Kiss E."/>
            <person name="Drula E."/>
            <person name="Kohler A."/>
            <person name="Sanchez-Garcia M."/>
            <person name="Andreopoulos B."/>
            <person name="Barry K.W."/>
            <person name="Bonito G."/>
            <person name="Buee M."/>
            <person name="Carver A."/>
            <person name="Chen C."/>
            <person name="Cichocki N."/>
            <person name="Clum A."/>
            <person name="Culley D."/>
            <person name="Crous P.W."/>
            <person name="Fauchery L."/>
            <person name="Girlanda M."/>
            <person name="Hayes R."/>
            <person name="Keri Z."/>
            <person name="LaButti K."/>
            <person name="Lipzen A."/>
            <person name="Lombard V."/>
            <person name="Magnuson J."/>
            <person name="Maillard F."/>
            <person name="Morin E."/>
            <person name="Murat C."/>
            <person name="Nolan M."/>
            <person name="Ohm R."/>
            <person name="Pangilinan J."/>
            <person name="Pereira M."/>
            <person name="Perotto S."/>
            <person name="Peter M."/>
            <person name="Riley R."/>
            <person name="Sitrit Y."/>
            <person name="Stielow B."/>
            <person name="Szollosi G."/>
            <person name="Zifcakova L."/>
            <person name="Stursova M."/>
            <person name="Spatafora J.W."/>
            <person name="Tedersoo L."/>
            <person name="Vaario L.-M."/>
            <person name="Yamada A."/>
            <person name="Yan M."/>
            <person name="Wang P."/>
            <person name="Xu J."/>
            <person name="Bruns T."/>
            <person name="Baldrian P."/>
            <person name="Vilgalys R."/>
            <person name="Henrissat B."/>
            <person name="Grigoriev I.V."/>
            <person name="Hibbett D."/>
            <person name="Nagy L.G."/>
            <person name="Martin F.M."/>
        </authorList>
    </citation>
    <scope>NUCLEOTIDE SEQUENCE</scope>
    <source>
        <strain evidence="1">BED1</strain>
    </source>
</reference>
<reference evidence="1" key="2">
    <citation type="journal article" date="2020" name="Nat. Commun.">
        <title>Large-scale genome sequencing of mycorrhizal fungi provides insights into the early evolution of symbiotic traits.</title>
        <authorList>
            <person name="Miyauchi S."/>
            <person name="Kiss E."/>
            <person name="Kuo A."/>
            <person name="Drula E."/>
            <person name="Kohler A."/>
            <person name="Sanchez-Garcia M."/>
            <person name="Morin E."/>
            <person name="Andreopoulos B."/>
            <person name="Barry K.W."/>
            <person name="Bonito G."/>
            <person name="Buee M."/>
            <person name="Carver A."/>
            <person name="Chen C."/>
            <person name="Cichocki N."/>
            <person name="Clum A."/>
            <person name="Culley D."/>
            <person name="Crous P.W."/>
            <person name="Fauchery L."/>
            <person name="Girlanda M."/>
            <person name="Hayes R.D."/>
            <person name="Keri Z."/>
            <person name="LaButti K."/>
            <person name="Lipzen A."/>
            <person name="Lombard V."/>
            <person name="Magnuson J."/>
            <person name="Maillard F."/>
            <person name="Murat C."/>
            <person name="Nolan M."/>
            <person name="Ohm R.A."/>
            <person name="Pangilinan J."/>
            <person name="Pereira M.F."/>
            <person name="Perotto S."/>
            <person name="Peter M."/>
            <person name="Pfister S."/>
            <person name="Riley R."/>
            <person name="Sitrit Y."/>
            <person name="Stielow J.B."/>
            <person name="Szollosi G."/>
            <person name="Zifcakova L."/>
            <person name="Stursova M."/>
            <person name="Spatafora J.W."/>
            <person name="Tedersoo L."/>
            <person name="Vaario L.M."/>
            <person name="Yamada A."/>
            <person name="Yan M."/>
            <person name="Wang P."/>
            <person name="Xu J."/>
            <person name="Bruns T."/>
            <person name="Baldrian P."/>
            <person name="Vilgalys R."/>
            <person name="Dunand C."/>
            <person name="Henrissat B."/>
            <person name="Grigoriev I.V."/>
            <person name="Hibbett D."/>
            <person name="Nagy L.G."/>
            <person name="Martin F.M."/>
        </authorList>
    </citation>
    <scope>NUCLEOTIDE SEQUENCE</scope>
    <source>
        <strain evidence="1">BED1</strain>
    </source>
</reference>
<gene>
    <name evidence="1" type="ORF">L210DRAFT_3504583</name>
</gene>
<sequence length="178" mass="19960">MLHVPSEVTKLLLSRASASATYTEDEMGFGNVRIPSELPSDIPSTGPSLSMLLQNLSLAGPSCAMQTLPNIHVPTPPQPADQDAAMEEPDNGPMFNYGPLPEQITLRIEDWTSRWPNSMLREEARWAKAHESIDISRLQQWLWESQHSLAFSEAALWSTRIKDLDKCYKVDNHPPIPQ</sequence>
<organism evidence="1 2">
    <name type="scientific">Boletus edulis BED1</name>
    <dbReference type="NCBI Taxonomy" id="1328754"/>
    <lineage>
        <taxon>Eukaryota</taxon>
        <taxon>Fungi</taxon>
        <taxon>Dikarya</taxon>
        <taxon>Basidiomycota</taxon>
        <taxon>Agaricomycotina</taxon>
        <taxon>Agaricomycetes</taxon>
        <taxon>Agaricomycetidae</taxon>
        <taxon>Boletales</taxon>
        <taxon>Boletineae</taxon>
        <taxon>Boletaceae</taxon>
        <taxon>Boletoideae</taxon>
        <taxon>Boletus</taxon>
    </lineage>
</organism>
<accession>A0AAD4GE28</accession>
<protein>
    <submittedName>
        <fullName evidence="1">Uncharacterized protein</fullName>
    </submittedName>
</protein>
<dbReference type="EMBL" id="WHUW01000015">
    <property type="protein sequence ID" value="KAF8438819.1"/>
    <property type="molecule type" value="Genomic_DNA"/>
</dbReference>
<evidence type="ECO:0000313" key="1">
    <source>
        <dbReference type="EMBL" id="KAF8438819.1"/>
    </source>
</evidence>
<proteinExistence type="predicted"/>
<dbReference type="Proteomes" id="UP001194468">
    <property type="component" value="Unassembled WGS sequence"/>
</dbReference>
<name>A0AAD4GE28_BOLED</name>